<dbReference type="OrthoDB" id="1918034at2759"/>
<evidence type="ECO:0000256" key="2">
    <source>
        <dbReference type="ARBA" id="ARBA00008025"/>
    </source>
</evidence>
<dbReference type="CDD" id="cd14824">
    <property type="entry name" value="Longin"/>
    <property type="match status" value="1"/>
</dbReference>
<keyword evidence="7" id="KW-1185">Reference proteome</keyword>
<dbReference type="InterPro" id="IPR011012">
    <property type="entry name" value="Longin-like_dom_sf"/>
</dbReference>
<dbReference type="Proteomes" id="UP000250235">
    <property type="component" value="Unassembled WGS sequence"/>
</dbReference>
<dbReference type="InterPro" id="IPR010908">
    <property type="entry name" value="Longin_dom"/>
</dbReference>
<proteinExistence type="inferred from homology"/>
<dbReference type="SUPFAM" id="SSF64356">
    <property type="entry name" value="SNARE-like"/>
    <property type="match status" value="1"/>
</dbReference>
<comment type="similarity">
    <text evidence="2">Belongs to the synaptobrevin family.</text>
</comment>
<dbReference type="SMART" id="SM01270">
    <property type="entry name" value="Longin"/>
    <property type="match status" value="1"/>
</dbReference>
<organism evidence="6 7">
    <name type="scientific">Dorcoceras hygrometricum</name>
    <dbReference type="NCBI Taxonomy" id="472368"/>
    <lineage>
        <taxon>Eukaryota</taxon>
        <taxon>Viridiplantae</taxon>
        <taxon>Streptophyta</taxon>
        <taxon>Embryophyta</taxon>
        <taxon>Tracheophyta</taxon>
        <taxon>Spermatophyta</taxon>
        <taxon>Magnoliopsida</taxon>
        <taxon>eudicotyledons</taxon>
        <taxon>Gunneridae</taxon>
        <taxon>Pentapetalae</taxon>
        <taxon>asterids</taxon>
        <taxon>lamiids</taxon>
        <taxon>Lamiales</taxon>
        <taxon>Gesneriaceae</taxon>
        <taxon>Didymocarpoideae</taxon>
        <taxon>Trichosporeae</taxon>
        <taxon>Loxocarpinae</taxon>
        <taxon>Dorcoceras</taxon>
    </lineage>
</organism>
<feature type="domain" description="Longin" evidence="5">
    <location>
        <begin position="7"/>
        <end position="117"/>
    </location>
</feature>
<protein>
    <submittedName>
        <fullName evidence="6">Putative VAMP-like protein</fullName>
    </submittedName>
</protein>
<keyword evidence="4" id="KW-0812">Transmembrane</keyword>
<evidence type="ECO:0000256" key="1">
    <source>
        <dbReference type="ARBA" id="ARBA00004370"/>
    </source>
</evidence>
<accession>A0A2Z7D486</accession>
<dbReference type="EMBL" id="KQ990177">
    <property type="protein sequence ID" value="KZV53577.1"/>
    <property type="molecule type" value="Genomic_DNA"/>
</dbReference>
<dbReference type="GO" id="GO:0016020">
    <property type="term" value="C:membrane"/>
    <property type="evidence" value="ECO:0007669"/>
    <property type="project" value="UniProtKB-SubCell"/>
</dbReference>
<comment type="subcellular location">
    <subcellularLocation>
        <location evidence="1">Membrane</location>
    </subcellularLocation>
</comment>
<evidence type="ECO:0000256" key="4">
    <source>
        <dbReference type="SAM" id="Phobius"/>
    </source>
</evidence>
<dbReference type="AlphaFoldDB" id="A0A2Z7D486"/>
<reference evidence="6 7" key="1">
    <citation type="journal article" date="2015" name="Proc. Natl. Acad. Sci. U.S.A.">
        <title>The resurrection genome of Boea hygrometrica: A blueprint for survival of dehydration.</title>
        <authorList>
            <person name="Xiao L."/>
            <person name="Yang G."/>
            <person name="Zhang L."/>
            <person name="Yang X."/>
            <person name="Zhao S."/>
            <person name="Ji Z."/>
            <person name="Zhou Q."/>
            <person name="Hu M."/>
            <person name="Wang Y."/>
            <person name="Chen M."/>
            <person name="Xu Y."/>
            <person name="Jin H."/>
            <person name="Xiao X."/>
            <person name="Hu G."/>
            <person name="Bao F."/>
            <person name="Hu Y."/>
            <person name="Wan P."/>
            <person name="Li L."/>
            <person name="Deng X."/>
            <person name="Kuang T."/>
            <person name="Xiang C."/>
            <person name="Zhu J.K."/>
            <person name="Oliver M.J."/>
            <person name="He Y."/>
        </authorList>
    </citation>
    <scope>NUCLEOTIDE SEQUENCE [LARGE SCALE GENOMIC DNA]</scope>
    <source>
        <strain evidence="7">cv. XS01</strain>
    </source>
</reference>
<dbReference type="Gene3D" id="3.30.450.50">
    <property type="entry name" value="Longin domain"/>
    <property type="match status" value="1"/>
</dbReference>
<gene>
    <name evidence="6" type="ORF">F511_27301</name>
</gene>
<evidence type="ECO:0000259" key="5">
    <source>
        <dbReference type="PROSITE" id="PS50859"/>
    </source>
</evidence>
<dbReference type="PANTHER" id="PTHR47461">
    <property type="entry name" value="PHYTOLONGIN PHYL1.2"/>
    <property type="match status" value="1"/>
</dbReference>
<feature type="transmembrane region" description="Helical" evidence="4">
    <location>
        <begin position="222"/>
        <end position="243"/>
    </location>
</feature>
<dbReference type="InterPro" id="IPR044783">
    <property type="entry name" value="PHYL"/>
</dbReference>
<evidence type="ECO:0000313" key="7">
    <source>
        <dbReference type="Proteomes" id="UP000250235"/>
    </source>
</evidence>
<sequence length="252" mass="28472">MIWDPELIYYACIAKGTTVLTEFNSKDAALGSIAVKCLEKTPPFHSTFTHTIRSKTYTFLIDDSFVFFVISHEKLENSEVLGFLKSLRDAFGEVLKNEKNLKKLSSYCYQGEFNPVFHQLLGSGLDHTEGIFSPMGQRMGQSGILHCGVQFNGDNGLKKMMNLLFGEFSLGRRTREEENYHDGGKGIGPSREFSLISHKNGGLYSPELMGLQNARKVWKKQVWFVLSLDIIVCVILFVLWLWICSGFECIAS</sequence>
<evidence type="ECO:0000256" key="3">
    <source>
        <dbReference type="ARBA" id="ARBA00023136"/>
    </source>
</evidence>
<keyword evidence="4" id="KW-1133">Transmembrane helix</keyword>
<evidence type="ECO:0000313" key="6">
    <source>
        <dbReference type="EMBL" id="KZV53577.1"/>
    </source>
</evidence>
<name>A0A2Z7D486_9LAMI</name>
<keyword evidence="3 4" id="KW-0472">Membrane</keyword>
<dbReference type="PROSITE" id="PS50859">
    <property type="entry name" value="LONGIN"/>
    <property type="match status" value="1"/>
</dbReference>
<dbReference type="PANTHER" id="PTHR47461:SF3">
    <property type="entry name" value="PHYTOLONGIN PHYL2.2"/>
    <property type="match status" value="1"/>
</dbReference>